<reference evidence="1" key="1">
    <citation type="submission" date="2021-02" db="EMBL/GenBank/DDBJ databases">
        <authorList>
            <person name="Dougan E. K."/>
            <person name="Rhodes N."/>
            <person name="Thang M."/>
            <person name="Chan C."/>
        </authorList>
    </citation>
    <scope>NUCLEOTIDE SEQUENCE</scope>
</reference>
<accession>A0A813L4D2</accession>
<dbReference type="Gene3D" id="1.25.40.10">
    <property type="entry name" value="Tetratricopeptide repeat domain"/>
    <property type="match status" value="1"/>
</dbReference>
<dbReference type="InterPro" id="IPR011990">
    <property type="entry name" value="TPR-like_helical_dom_sf"/>
</dbReference>
<name>A0A813L4D2_POLGL</name>
<sequence length="249" mass="27705">EEALRHFEGAVKLDPGLYEAWLGLGILQQSREVLEKTYALDPTRYEAAFALSDLLLKSPGASREKAVIYAAVAVHRAPAHRSVLNGFVRALRAAGHEEEAVAVMRSAAADGIWRHPRQRILDVMYPDLPVVGPLLQGSEYPGLARLHSAVLQALPAIREQFMELRQMLQSGLADPGDLKYFDAATHFDCDTNKEERAWCRETGREGSWTEYSFMRQWSQCSLQAFPTACQVISEAIGQSSMDVDTIIDC</sequence>
<evidence type="ECO:0008006" key="3">
    <source>
        <dbReference type="Google" id="ProtNLM"/>
    </source>
</evidence>
<comment type="caution">
    <text evidence="1">The sequence shown here is derived from an EMBL/GenBank/DDBJ whole genome shotgun (WGS) entry which is preliminary data.</text>
</comment>
<dbReference type="AlphaFoldDB" id="A0A813L4D2"/>
<dbReference type="EMBL" id="CAJNNW010033195">
    <property type="protein sequence ID" value="CAE8717641.1"/>
    <property type="molecule type" value="Genomic_DNA"/>
</dbReference>
<gene>
    <name evidence="1" type="ORF">PGLA2088_LOCUS39634</name>
</gene>
<evidence type="ECO:0000313" key="2">
    <source>
        <dbReference type="Proteomes" id="UP000626109"/>
    </source>
</evidence>
<protein>
    <recommendedName>
        <fullName evidence="3">Tetratricopeptide repeat protein</fullName>
    </recommendedName>
</protein>
<feature type="non-terminal residue" evidence="1">
    <location>
        <position position="249"/>
    </location>
</feature>
<dbReference type="SUPFAM" id="SSF48452">
    <property type="entry name" value="TPR-like"/>
    <property type="match status" value="1"/>
</dbReference>
<evidence type="ECO:0000313" key="1">
    <source>
        <dbReference type="EMBL" id="CAE8717641.1"/>
    </source>
</evidence>
<proteinExistence type="predicted"/>
<organism evidence="1 2">
    <name type="scientific">Polarella glacialis</name>
    <name type="common">Dinoflagellate</name>
    <dbReference type="NCBI Taxonomy" id="89957"/>
    <lineage>
        <taxon>Eukaryota</taxon>
        <taxon>Sar</taxon>
        <taxon>Alveolata</taxon>
        <taxon>Dinophyceae</taxon>
        <taxon>Suessiales</taxon>
        <taxon>Suessiaceae</taxon>
        <taxon>Polarella</taxon>
    </lineage>
</organism>
<dbReference type="Proteomes" id="UP000626109">
    <property type="component" value="Unassembled WGS sequence"/>
</dbReference>